<evidence type="ECO:0000259" key="6">
    <source>
        <dbReference type="Pfam" id="PF01628"/>
    </source>
</evidence>
<keyword evidence="1 5" id="KW-0678">Repressor</keyword>
<comment type="similarity">
    <text evidence="5">Belongs to the HrcA family.</text>
</comment>
<keyword evidence="3 5" id="KW-0346">Stress response</keyword>
<dbReference type="HAMAP" id="MF_00081">
    <property type="entry name" value="HrcA"/>
    <property type="match status" value="1"/>
</dbReference>
<dbReference type="InterPro" id="IPR036390">
    <property type="entry name" value="WH_DNA-bd_sf"/>
</dbReference>
<dbReference type="PANTHER" id="PTHR34824">
    <property type="entry name" value="HEAT-INDUCIBLE TRANSCRIPTION REPRESSOR HRCA"/>
    <property type="match status" value="1"/>
</dbReference>
<organism evidence="8 9">
    <name type="scientific">Aureimonas altamirensis DSM 21988</name>
    <dbReference type="NCBI Taxonomy" id="1121026"/>
    <lineage>
        <taxon>Bacteria</taxon>
        <taxon>Pseudomonadati</taxon>
        <taxon>Pseudomonadota</taxon>
        <taxon>Alphaproteobacteria</taxon>
        <taxon>Hyphomicrobiales</taxon>
        <taxon>Aurantimonadaceae</taxon>
        <taxon>Aureimonas</taxon>
    </lineage>
</organism>
<accession>A0ABY1IP18</accession>
<dbReference type="SUPFAM" id="SSF55781">
    <property type="entry name" value="GAF domain-like"/>
    <property type="match status" value="1"/>
</dbReference>
<dbReference type="Gene3D" id="1.10.10.10">
    <property type="entry name" value="Winged helix-like DNA-binding domain superfamily/Winged helix DNA-binding domain"/>
    <property type="match status" value="1"/>
</dbReference>
<evidence type="ECO:0000256" key="3">
    <source>
        <dbReference type="ARBA" id="ARBA00023016"/>
    </source>
</evidence>
<dbReference type="RefSeq" id="WP_060608610.1">
    <property type="nucleotide sequence ID" value="NZ_FQZC01000004.1"/>
</dbReference>
<proteinExistence type="inferred from homology"/>
<dbReference type="SUPFAM" id="SSF46785">
    <property type="entry name" value="Winged helix' DNA-binding domain"/>
    <property type="match status" value="1"/>
</dbReference>
<dbReference type="InterPro" id="IPR005104">
    <property type="entry name" value="WHTH_HrcA_DNA-bd"/>
</dbReference>
<dbReference type="Pfam" id="PF03444">
    <property type="entry name" value="WHD_HrcA"/>
    <property type="match status" value="1"/>
</dbReference>
<dbReference type="EMBL" id="FQZC01000004">
    <property type="protein sequence ID" value="SHJ72757.1"/>
    <property type="molecule type" value="Genomic_DNA"/>
</dbReference>
<dbReference type="PIRSF" id="PIRSF005485">
    <property type="entry name" value="HrcA"/>
    <property type="match status" value="1"/>
</dbReference>
<dbReference type="Pfam" id="PF01628">
    <property type="entry name" value="HrcA"/>
    <property type="match status" value="1"/>
</dbReference>
<name>A0ABY1IP18_9HYPH</name>
<evidence type="ECO:0000259" key="7">
    <source>
        <dbReference type="Pfam" id="PF03444"/>
    </source>
</evidence>
<dbReference type="Proteomes" id="UP000184290">
    <property type="component" value="Unassembled WGS sequence"/>
</dbReference>
<keyword evidence="2 5" id="KW-0805">Transcription regulation</keyword>
<reference evidence="8 9" key="1">
    <citation type="submission" date="2016-11" db="EMBL/GenBank/DDBJ databases">
        <authorList>
            <person name="Varghese N."/>
            <person name="Submissions S."/>
        </authorList>
    </citation>
    <scope>NUCLEOTIDE SEQUENCE [LARGE SCALE GENOMIC DNA]</scope>
    <source>
        <strain evidence="8 9">DSM 21988</strain>
    </source>
</reference>
<dbReference type="InterPro" id="IPR023120">
    <property type="entry name" value="WHTH_transcript_rep_HrcA_IDD"/>
</dbReference>
<evidence type="ECO:0000256" key="1">
    <source>
        <dbReference type="ARBA" id="ARBA00022491"/>
    </source>
</evidence>
<protein>
    <recommendedName>
        <fullName evidence="5">Heat-inducible transcription repressor HrcA</fullName>
    </recommendedName>
</protein>
<dbReference type="InterPro" id="IPR021153">
    <property type="entry name" value="HrcA_C"/>
</dbReference>
<sequence>MKYRTTSSNDPFGTGVGATLDDRSRDIFRLIVDSYLDNGEPVGSRNISRLLTQSLSPASVRNVMSDLEALGLIYAPHVSAGRVPTELGLRFFVDAFLEVGDMPDAERTRIEEHVRSLGDTRSVDTLLTEASQLLSGLSRGAGLVMAGKNDLRLKHVDFIRLDPKSALAVLVGENGDVENRVVDLPPGVTSSQLVEAANFLNANVVGRTLSEAHQRLGDLRRQTASELDKLSQEMVDAGIAVWSGASADQPSRLIVRGRANLIENVSAAADLERLRHLFNDLETKSSIMELVDLAESGDGVRIFIGSENKLFSMSGSSLVIAPYRDGAERVIGAVGVIGPTRLNYRRIVPMVDYTARLVSRLLGGAAGRP</sequence>
<gene>
    <name evidence="5" type="primary">hrcA</name>
    <name evidence="8" type="ORF">SAMN02745911_3134</name>
</gene>
<feature type="domain" description="Heat-inducible transcription repressor HrcA C-terminal" evidence="6">
    <location>
        <begin position="124"/>
        <end position="348"/>
    </location>
</feature>
<comment type="function">
    <text evidence="5">Negative regulator of class I heat shock genes (grpE-dnaK-dnaJ and groELS operons). Prevents heat-shock induction of these operons.</text>
</comment>
<dbReference type="InterPro" id="IPR036388">
    <property type="entry name" value="WH-like_DNA-bd_sf"/>
</dbReference>
<dbReference type="PANTHER" id="PTHR34824:SF1">
    <property type="entry name" value="HEAT-INDUCIBLE TRANSCRIPTION REPRESSOR HRCA"/>
    <property type="match status" value="1"/>
</dbReference>
<dbReference type="Gene3D" id="3.30.390.60">
    <property type="entry name" value="Heat-inducible transcription repressor hrca homolog, domain 3"/>
    <property type="match status" value="1"/>
</dbReference>
<evidence type="ECO:0000313" key="9">
    <source>
        <dbReference type="Proteomes" id="UP000184290"/>
    </source>
</evidence>
<keyword evidence="4 5" id="KW-0804">Transcription</keyword>
<dbReference type="NCBIfam" id="TIGR00331">
    <property type="entry name" value="hrcA"/>
    <property type="match status" value="1"/>
</dbReference>
<feature type="domain" description="Winged helix-turn-helix transcription repressor HrcA DNA-binding" evidence="7">
    <location>
        <begin position="21"/>
        <end position="84"/>
    </location>
</feature>
<evidence type="ECO:0000256" key="4">
    <source>
        <dbReference type="ARBA" id="ARBA00023163"/>
    </source>
</evidence>
<keyword evidence="9" id="KW-1185">Reference proteome</keyword>
<dbReference type="InterPro" id="IPR002571">
    <property type="entry name" value="HrcA"/>
</dbReference>
<evidence type="ECO:0000256" key="5">
    <source>
        <dbReference type="HAMAP-Rule" id="MF_00081"/>
    </source>
</evidence>
<dbReference type="Gene3D" id="3.30.450.40">
    <property type="match status" value="1"/>
</dbReference>
<comment type="caution">
    <text evidence="8">The sequence shown here is derived from an EMBL/GenBank/DDBJ whole genome shotgun (WGS) entry which is preliminary data.</text>
</comment>
<dbReference type="InterPro" id="IPR029016">
    <property type="entry name" value="GAF-like_dom_sf"/>
</dbReference>
<evidence type="ECO:0000313" key="8">
    <source>
        <dbReference type="EMBL" id="SHJ72757.1"/>
    </source>
</evidence>
<evidence type="ECO:0000256" key="2">
    <source>
        <dbReference type="ARBA" id="ARBA00023015"/>
    </source>
</evidence>